<proteinExistence type="predicted"/>
<dbReference type="Proteomes" id="UP000798808">
    <property type="component" value="Unassembled WGS sequence"/>
</dbReference>
<protein>
    <submittedName>
        <fullName evidence="4">Glycoside hydrolase</fullName>
    </submittedName>
</protein>
<evidence type="ECO:0000313" key="4">
    <source>
        <dbReference type="EMBL" id="MTI26583.1"/>
    </source>
</evidence>
<accession>A0ABW9RTH0</accession>
<dbReference type="Gene3D" id="2.60.120.260">
    <property type="entry name" value="Galactose-binding domain-like"/>
    <property type="match status" value="2"/>
</dbReference>
<dbReference type="GO" id="GO:0016787">
    <property type="term" value="F:hydrolase activity"/>
    <property type="evidence" value="ECO:0007669"/>
    <property type="project" value="UniProtKB-KW"/>
</dbReference>
<reference evidence="4 5" key="1">
    <citation type="submission" date="2019-02" db="EMBL/GenBank/DDBJ databases">
        <authorList>
            <person name="Goldberg S.R."/>
            <person name="Haltli B.A."/>
            <person name="Correa H."/>
            <person name="Russell K.G."/>
        </authorList>
    </citation>
    <scope>NUCLEOTIDE SEQUENCE [LARGE SCALE GENOMIC DNA]</scope>
    <source>
        <strain evidence="4 5">JCM 16186</strain>
    </source>
</reference>
<keyword evidence="2" id="KW-0326">Glycosidase</keyword>
<dbReference type="InterPro" id="IPR008979">
    <property type="entry name" value="Galactose-bd-like_sf"/>
</dbReference>
<dbReference type="PANTHER" id="PTHR42732:SF1">
    <property type="entry name" value="BETA-MANNOSIDASE"/>
    <property type="match status" value="1"/>
</dbReference>
<keyword evidence="5" id="KW-1185">Reference proteome</keyword>
<evidence type="ECO:0000256" key="1">
    <source>
        <dbReference type="ARBA" id="ARBA00022801"/>
    </source>
</evidence>
<dbReference type="RefSeq" id="WP_155173596.1">
    <property type="nucleotide sequence ID" value="NZ_BAAAFL010000012.1"/>
</dbReference>
<dbReference type="InterPro" id="IPR025300">
    <property type="entry name" value="BetaGal_jelly_roll_dom"/>
</dbReference>
<name>A0ABW9RTH0_9BACT</name>
<organism evidence="4 5">
    <name type="scientific">Fulvivirga kasyanovii</name>
    <dbReference type="NCBI Taxonomy" id="396812"/>
    <lineage>
        <taxon>Bacteria</taxon>
        <taxon>Pseudomonadati</taxon>
        <taxon>Bacteroidota</taxon>
        <taxon>Cytophagia</taxon>
        <taxon>Cytophagales</taxon>
        <taxon>Fulvivirgaceae</taxon>
        <taxon>Fulvivirga</taxon>
    </lineage>
</organism>
<comment type="caution">
    <text evidence="4">The sequence shown here is derived from an EMBL/GenBank/DDBJ whole genome shotgun (WGS) entry which is preliminary data.</text>
</comment>
<gene>
    <name evidence="4" type="ORF">E1163_16615</name>
</gene>
<dbReference type="Pfam" id="PF13364">
    <property type="entry name" value="BetaGal_ABD2"/>
    <property type="match status" value="1"/>
</dbReference>
<evidence type="ECO:0000313" key="5">
    <source>
        <dbReference type="Proteomes" id="UP000798808"/>
    </source>
</evidence>
<dbReference type="EMBL" id="SMLW01000588">
    <property type="protein sequence ID" value="MTI26583.1"/>
    <property type="molecule type" value="Genomic_DNA"/>
</dbReference>
<evidence type="ECO:0000256" key="2">
    <source>
        <dbReference type="ARBA" id="ARBA00023295"/>
    </source>
</evidence>
<dbReference type="SUPFAM" id="SSF49785">
    <property type="entry name" value="Galactose-binding domain-like"/>
    <property type="match status" value="2"/>
</dbReference>
<feature type="domain" description="Beta-galactosidase jelly roll" evidence="3">
    <location>
        <begin position="35"/>
        <end position="147"/>
    </location>
</feature>
<evidence type="ECO:0000259" key="3">
    <source>
        <dbReference type="Pfam" id="PF13364"/>
    </source>
</evidence>
<keyword evidence="1 4" id="KW-0378">Hydrolase</keyword>
<dbReference type="InterPro" id="IPR051913">
    <property type="entry name" value="GH2_Domain-Containing"/>
</dbReference>
<dbReference type="PANTHER" id="PTHR42732">
    <property type="entry name" value="BETA-GALACTOSIDASE"/>
    <property type="match status" value="1"/>
</dbReference>
<sequence>MRTALISVLVFLLNVSLAQERLINLEGRWKFSIGDKLSWADPAYDDSSWETIYAPEIWENQGFHGYDGFAWYRKSFDITNLPDNKSLYLHLGYIDDADEVYLNGKLIGFSGHMPPKFKTAYRAERQYTFPVQYLNRKGPNVIAVRVYDATREGGISGGKLGIYASSYSASLIVDLQGVWSFRKDNQGYRREDWEQIMVPIPWEPQGHEEYDGWATYKKTFTLPAGTSAENLVLVLGKIDDFDRTYLNGKLIGTTRDDRPLGKSYSYNELRAYTIPAGLIRLNEENTIIIEVEDIGMTGGIWKGPVGITTVTRYYRYLKD</sequence>